<sequence>MRFFLAGIIQGSHTEALVHNQDYRERIKPLLEVEFPEAEIYDPRAEHADSINYDEATGRRVFFRHNEMCRQIDVLLAFLPEASMGTAIEMWEAYRHGAAVITISPLRHNWAVKFLSHAIYADVEEFEAAVNSGQVARQIAEVLGK</sequence>
<comment type="caution">
    <text evidence="1">The sequence shown here is derived from an EMBL/GenBank/DDBJ whole genome shotgun (WGS) entry which is preliminary data.</text>
</comment>
<dbReference type="Gene3D" id="3.40.50.450">
    <property type="match status" value="1"/>
</dbReference>
<protein>
    <recommendedName>
        <fullName evidence="2">Nucleoside 2-deoxyribosyltransferase</fullName>
    </recommendedName>
</protein>
<name>X0T9V6_9ZZZZ</name>
<dbReference type="EMBL" id="BARS01005404">
    <property type="protein sequence ID" value="GAF72865.1"/>
    <property type="molecule type" value="Genomic_DNA"/>
</dbReference>
<organism evidence="1">
    <name type="scientific">marine sediment metagenome</name>
    <dbReference type="NCBI Taxonomy" id="412755"/>
    <lineage>
        <taxon>unclassified sequences</taxon>
        <taxon>metagenomes</taxon>
        <taxon>ecological metagenomes</taxon>
    </lineage>
</organism>
<accession>X0T9V6</accession>
<evidence type="ECO:0000313" key="1">
    <source>
        <dbReference type="EMBL" id="GAF72865.1"/>
    </source>
</evidence>
<reference evidence="1" key="1">
    <citation type="journal article" date="2014" name="Front. Microbiol.">
        <title>High frequency of phylogenetically diverse reductive dehalogenase-homologous genes in deep subseafloor sedimentary metagenomes.</title>
        <authorList>
            <person name="Kawai M."/>
            <person name="Futagami T."/>
            <person name="Toyoda A."/>
            <person name="Takaki Y."/>
            <person name="Nishi S."/>
            <person name="Hori S."/>
            <person name="Arai W."/>
            <person name="Tsubouchi T."/>
            <person name="Morono Y."/>
            <person name="Uchiyama I."/>
            <person name="Ito T."/>
            <person name="Fujiyama A."/>
            <person name="Inagaki F."/>
            <person name="Takami H."/>
        </authorList>
    </citation>
    <scope>NUCLEOTIDE SEQUENCE</scope>
    <source>
        <strain evidence="1">Expedition CK06-06</strain>
    </source>
</reference>
<evidence type="ECO:0008006" key="2">
    <source>
        <dbReference type="Google" id="ProtNLM"/>
    </source>
</evidence>
<gene>
    <name evidence="1" type="ORF">S01H1_10590</name>
</gene>
<dbReference type="SUPFAM" id="SSF52309">
    <property type="entry name" value="N-(deoxy)ribosyltransferase-like"/>
    <property type="match status" value="1"/>
</dbReference>
<dbReference type="AlphaFoldDB" id="X0T9V6"/>
<proteinExistence type="predicted"/>